<keyword evidence="2" id="KW-1185">Reference proteome</keyword>
<reference evidence="1 2" key="1">
    <citation type="submission" date="2019-02" db="EMBL/GenBank/DDBJ databases">
        <title>Deep-cultivation of Planctomycetes and their phenomic and genomic characterization uncovers novel biology.</title>
        <authorList>
            <person name="Wiegand S."/>
            <person name="Jogler M."/>
            <person name="Boedeker C."/>
            <person name="Pinto D."/>
            <person name="Vollmers J."/>
            <person name="Rivas-Marin E."/>
            <person name="Kohn T."/>
            <person name="Peeters S.H."/>
            <person name="Heuer A."/>
            <person name="Rast P."/>
            <person name="Oberbeckmann S."/>
            <person name="Bunk B."/>
            <person name="Jeske O."/>
            <person name="Meyerdierks A."/>
            <person name="Storesund J.E."/>
            <person name="Kallscheuer N."/>
            <person name="Luecker S."/>
            <person name="Lage O.M."/>
            <person name="Pohl T."/>
            <person name="Merkel B.J."/>
            <person name="Hornburger P."/>
            <person name="Mueller R.-W."/>
            <person name="Bruemmer F."/>
            <person name="Labrenz M."/>
            <person name="Spormann A.M."/>
            <person name="Op Den Camp H."/>
            <person name="Overmann J."/>
            <person name="Amann R."/>
            <person name="Jetten M.S.M."/>
            <person name="Mascher T."/>
            <person name="Medema M.H."/>
            <person name="Devos D.P."/>
            <person name="Kaster A.-K."/>
            <person name="Ovreas L."/>
            <person name="Rohde M."/>
            <person name="Galperin M.Y."/>
            <person name="Jogler C."/>
        </authorList>
    </citation>
    <scope>NUCLEOTIDE SEQUENCE [LARGE SCALE GENOMIC DNA]</scope>
    <source>
        <strain evidence="1 2">Pla123a</strain>
    </source>
</reference>
<dbReference type="InterPro" id="IPR005501">
    <property type="entry name" value="LamB/YcsF/PxpA-like"/>
</dbReference>
<dbReference type="NCBIfam" id="NF003814">
    <property type="entry name" value="PRK05406.1-3"/>
    <property type="match status" value="1"/>
</dbReference>
<dbReference type="SUPFAM" id="SSF88713">
    <property type="entry name" value="Glycoside hydrolase/deacetylase"/>
    <property type="match status" value="1"/>
</dbReference>
<dbReference type="Gene3D" id="3.20.20.370">
    <property type="entry name" value="Glycoside hydrolase/deacetylase"/>
    <property type="match status" value="1"/>
</dbReference>
<organism evidence="1 2">
    <name type="scientific">Posidoniimonas polymericola</name>
    <dbReference type="NCBI Taxonomy" id="2528002"/>
    <lineage>
        <taxon>Bacteria</taxon>
        <taxon>Pseudomonadati</taxon>
        <taxon>Planctomycetota</taxon>
        <taxon>Planctomycetia</taxon>
        <taxon>Pirellulales</taxon>
        <taxon>Lacipirellulaceae</taxon>
        <taxon>Posidoniimonas</taxon>
    </lineage>
</organism>
<comment type="caution">
    <text evidence="1">The sequence shown here is derived from an EMBL/GenBank/DDBJ whole genome shotgun (WGS) entry which is preliminary data.</text>
</comment>
<dbReference type="PANTHER" id="PTHR30292:SF0">
    <property type="entry name" value="5-OXOPROLINASE SUBUNIT A"/>
    <property type="match status" value="1"/>
</dbReference>
<accession>A0A5C5YQ92</accession>
<dbReference type="EMBL" id="SJPO01000005">
    <property type="protein sequence ID" value="TWT77132.1"/>
    <property type="molecule type" value="Genomic_DNA"/>
</dbReference>
<dbReference type="GO" id="GO:0005975">
    <property type="term" value="P:carbohydrate metabolic process"/>
    <property type="evidence" value="ECO:0007669"/>
    <property type="project" value="InterPro"/>
</dbReference>
<name>A0A5C5YQ92_9BACT</name>
<evidence type="ECO:0000313" key="2">
    <source>
        <dbReference type="Proteomes" id="UP000318478"/>
    </source>
</evidence>
<gene>
    <name evidence="1" type="ORF">Pla123a_25630</name>
</gene>
<dbReference type="AlphaFoldDB" id="A0A5C5YQ92"/>
<proteinExistence type="predicted"/>
<protein>
    <submittedName>
        <fullName evidence="1">LamB/YcsF family protein</fullName>
    </submittedName>
</protein>
<dbReference type="InterPro" id="IPR011330">
    <property type="entry name" value="Glyco_hydro/deAcase_b/a-brl"/>
</dbReference>
<dbReference type="Pfam" id="PF03746">
    <property type="entry name" value="LamB_YcsF"/>
    <property type="match status" value="1"/>
</dbReference>
<evidence type="ECO:0000313" key="1">
    <source>
        <dbReference type="EMBL" id="TWT77132.1"/>
    </source>
</evidence>
<dbReference type="PANTHER" id="PTHR30292">
    <property type="entry name" value="UNCHARACTERIZED PROTEIN YBGL-RELATED"/>
    <property type="match status" value="1"/>
</dbReference>
<sequence length="250" mass="25907">MRSIDLNADVGEGAGNDHELLAYVTSANIACGAHAGNLASMRAAACRAVELGVTIGAHPGHVDREFYGRRNLPITPQQASDLLRRQIDTLAEIAEAAGGSVGYVKPHGALYHQLGTDPALAEAAAAIAGEGPRPLALLGEAGSCMESAARAAGVPFYAEAFADRAYHSSGRLVSRDEPGALHEDEAEVVRQALRLALEGAVSTVDGPDAAVRCDSICLHGDTPWAVGYAAGVRLTLERRGVCLRSFAVGC</sequence>
<dbReference type="CDD" id="cd10787">
    <property type="entry name" value="LamB_YcsF_like"/>
    <property type="match status" value="1"/>
</dbReference>
<dbReference type="Proteomes" id="UP000318478">
    <property type="component" value="Unassembled WGS sequence"/>
</dbReference>
<dbReference type="RefSeq" id="WP_231956419.1">
    <property type="nucleotide sequence ID" value="NZ_SJPO01000005.1"/>
</dbReference>